<gene>
    <name evidence="1" type="ORF">PR048_004569</name>
</gene>
<sequence length="129" mass="15082">MKTNHSNDWVQLIRSCKHRNQFKVFVMERKHFSNFGSLGQAQGPFLMKNVNEDVQWLQYPKNIGLVQYKTPIKDEPFSALNIRRRGKGKELLDLLPLIDPVFHHFYHNLKVDDIPANDPDIEEVDPDAV</sequence>
<organism evidence="1 2">
    <name type="scientific">Dryococelus australis</name>
    <dbReference type="NCBI Taxonomy" id="614101"/>
    <lineage>
        <taxon>Eukaryota</taxon>
        <taxon>Metazoa</taxon>
        <taxon>Ecdysozoa</taxon>
        <taxon>Arthropoda</taxon>
        <taxon>Hexapoda</taxon>
        <taxon>Insecta</taxon>
        <taxon>Pterygota</taxon>
        <taxon>Neoptera</taxon>
        <taxon>Polyneoptera</taxon>
        <taxon>Phasmatodea</taxon>
        <taxon>Verophasmatodea</taxon>
        <taxon>Anareolatae</taxon>
        <taxon>Phasmatidae</taxon>
        <taxon>Eurycanthinae</taxon>
        <taxon>Dryococelus</taxon>
    </lineage>
</organism>
<comment type="caution">
    <text evidence="1">The sequence shown here is derived from an EMBL/GenBank/DDBJ whole genome shotgun (WGS) entry which is preliminary data.</text>
</comment>
<dbReference type="Proteomes" id="UP001159363">
    <property type="component" value="Chromosome 2"/>
</dbReference>
<proteinExistence type="predicted"/>
<accession>A0ABQ9I5U0</accession>
<reference evidence="1 2" key="1">
    <citation type="submission" date="2023-02" db="EMBL/GenBank/DDBJ databases">
        <title>LHISI_Scaffold_Assembly.</title>
        <authorList>
            <person name="Stuart O.P."/>
            <person name="Cleave R."/>
            <person name="Magrath M.J.L."/>
            <person name="Mikheyev A.S."/>
        </authorList>
    </citation>
    <scope>NUCLEOTIDE SEQUENCE [LARGE SCALE GENOMIC DNA]</scope>
    <source>
        <strain evidence="1">Daus_M_001</strain>
        <tissue evidence="1">Leg muscle</tissue>
    </source>
</reference>
<name>A0ABQ9I5U0_9NEOP</name>
<keyword evidence="2" id="KW-1185">Reference proteome</keyword>
<evidence type="ECO:0000313" key="2">
    <source>
        <dbReference type="Proteomes" id="UP001159363"/>
    </source>
</evidence>
<protein>
    <submittedName>
        <fullName evidence="1">Uncharacterized protein</fullName>
    </submittedName>
</protein>
<evidence type="ECO:0000313" key="1">
    <source>
        <dbReference type="EMBL" id="KAJ8892004.1"/>
    </source>
</evidence>
<dbReference type="EMBL" id="JARBHB010000002">
    <property type="protein sequence ID" value="KAJ8892004.1"/>
    <property type="molecule type" value="Genomic_DNA"/>
</dbReference>